<dbReference type="EMBL" id="CAJVPY010009489">
    <property type="protein sequence ID" value="CAG8709258.1"/>
    <property type="molecule type" value="Genomic_DNA"/>
</dbReference>
<evidence type="ECO:0000313" key="2">
    <source>
        <dbReference type="EMBL" id="CAG8709258.1"/>
    </source>
</evidence>
<name>A0A9N9HW91_9GLOM</name>
<protein>
    <submittedName>
        <fullName evidence="2">20533_t:CDS:1</fullName>
    </submittedName>
</protein>
<organism evidence="2 3">
    <name type="scientific">Dentiscutata erythropus</name>
    <dbReference type="NCBI Taxonomy" id="1348616"/>
    <lineage>
        <taxon>Eukaryota</taxon>
        <taxon>Fungi</taxon>
        <taxon>Fungi incertae sedis</taxon>
        <taxon>Mucoromycota</taxon>
        <taxon>Glomeromycotina</taxon>
        <taxon>Glomeromycetes</taxon>
        <taxon>Diversisporales</taxon>
        <taxon>Gigasporaceae</taxon>
        <taxon>Dentiscutata</taxon>
    </lineage>
</organism>
<dbReference type="Proteomes" id="UP000789405">
    <property type="component" value="Unassembled WGS sequence"/>
</dbReference>
<gene>
    <name evidence="2" type="ORF">DERYTH_LOCUS13473</name>
</gene>
<reference evidence="2" key="1">
    <citation type="submission" date="2021-06" db="EMBL/GenBank/DDBJ databases">
        <authorList>
            <person name="Kallberg Y."/>
            <person name="Tangrot J."/>
            <person name="Rosling A."/>
        </authorList>
    </citation>
    <scope>NUCLEOTIDE SEQUENCE</scope>
    <source>
        <strain evidence="2">MA453B</strain>
    </source>
</reference>
<feature type="compositionally biased region" description="Polar residues" evidence="1">
    <location>
        <begin position="245"/>
        <end position="260"/>
    </location>
</feature>
<feature type="region of interest" description="Disordered" evidence="1">
    <location>
        <begin position="245"/>
        <end position="387"/>
    </location>
</feature>
<feature type="non-terminal residue" evidence="2">
    <location>
        <position position="387"/>
    </location>
</feature>
<sequence length="387" mass="43640">GSDRGMKPVPKLVYDGLSKIIPCYANTIIKVKCVRRNEKEDAKIFSVWAIGTYPTGCGTNEIEMILFVPTNSGDRDPESQAIFRRDEYYSVSGKIVSGNYSGNMRPKMIVFGSTHLTIVDRALDSNKYPLKVSLVGVPQGASTEIKNTENSIIETLISDYNSQHINYIAKVVFSHVNPRLSHFKTTIRPQESIIYVIGQMEIIGDKYYVYANEINLSANNNETLLLTNPTRSKLLHLHQSMDNNSENIANYTSSTNQDEQPNNNVTPSSSSNIENMYQNNNNIIPSSSNNIHQNNQSNDNTHSAKRKRSEELDDLFVYPSQTKKDNHINENESNLKDANQGEKLMESNNATQKNYKKGKEPTTRATRNTKKPHNNNLTNDIPNSEKE</sequence>
<accession>A0A9N9HW91</accession>
<feature type="compositionally biased region" description="Basic and acidic residues" evidence="1">
    <location>
        <begin position="322"/>
        <end position="345"/>
    </location>
</feature>
<feature type="compositionally biased region" description="Polar residues" evidence="1">
    <location>
        <begin position="374"/>
        <end position="387"/>
    </location>
</feature>
<feature type="compositionally biased region" description="Low complexity" evidence="1">
    <location>
        <begin position="261"/>
        <end position="300"/>
    </location>
</feature>
<proteinExistence type="predicted"/>
<evidence type="ECO:0000313" key="3">
    <source>
        <dbReference type="Proteomes" id="UP000789405"/>
    </source>
</evidence>
<comment type="caution">
    <text evidence="2">The sequence shown here is derived from an EMBL/GenBank/DDBJ whole genome shotgun (WGS) entry which is preliminary data.</text>
</comment>
<dbReference type="AlphaFoldDB" id="A0A9N9HW91"/>
<evidence type="ECO:0000256" key="1">
    <source>
        <dbReference type="SAM" id="MobiDB-lite"/>
    </source>
</evidence>
<keyword evidence="3" id="KW-1185">Reference proteome</keyword>